<comment type="function">
    <text evidence="8">Catalyzes the transfer of the phosphoribosyl group of 5-phosphorylribose-1-pyrophosphate (PRPP) to anthranilate to yield N-(5'-phosphoribosyl)-anthranilate (PRA).</text>
</comment>
<dbReference type="GO" id="GO:0005829">
    <property type="term" value="C:cytosol"/>
    <property type="evidence" value="ECO:0007669"/>
    <property type="project" value="TreeGrafter"/>
</dbReference>
<feature type="binding site" evidence="8">
    <location>
        <position position="97"/>
    </location>
    <ligand>
        <name>5-phospho-alpha-D-ribose 1-diphosphate</name>
        <dbReference type="ChEBI" id="CHEBI:58017"/>
    </ligand>
</feature>
<evidence type="ECO:0000259" key="10">
    <source>
        <dbReference type="Pfam" id="PF02885"/>
    </source>
</evidence>
<evidence type="ECO:0000259" key="9">
    <source>
        <dbReference type="Pfam" id="PF00591"/>
    </source>
</evidence>
<dbReference type="GO" id="GO:0004048">
    <property type="term" value="F:anthranilate phosphoribosyltransferase activity"/>
    <property type="evidence" value="ECO:0007669"/>
    <property type="project" value="UniProtKB-UniRule"/>
</dbReference>
<dbReference type="Proteomes" id="UP000198669">
    <property type="component" value="Unassembled WGS sequence"/>
</dbReference>
<keyword evidence="4 8" id="KW-0328">Glycosyltransferase</keyword>
<keyword evidence="8" id="KW-0479">Metal-binding</keyword>
<dbReference type="InterPro" id="IPR000312">
    <property type="entry name" value="Glycosyl_Trfase_fam3"/>
</dbReference>
<comment type="pathway">
    <text evidence="1 8">Amino-acid biosynthesis; L-tryptophan biosynthesis; L-tryptophan from chorismate: step 2/5.</text>
</comment>
<evidence type="ECO:0000256" key="4">
    <source>
        <dbReference type="ARBA" id="ARBA00022676"/>
    </source>
</evidence>
<evidence type="ECO:0000256" key="6">
    <source>
        <dbReference type="ARBA" id="ARBA00022822"/>
    </source>
</evidence>
<comment type="catalytic activity">
    <reaction evidence="8">
        <text>N-(5-phospho-beta-D-ribosyl)anthranilate + diphosphate = 5-phospho-alpha-D-ribose 1-diphosphate + anthranilate</text>
        <dbReference type="Rhea" id="RHEA:11768"/>
        <dbReference type="ChEBI" id="CHEBI:16567"/>
        <dbReference type="ChEBI" id="CHEBI:18277"/>
        <dbReference type="ChEBI" id="CHEBI:33019"/>
        <dbReference type="ChEBI" id="CHEBI:58017"/>
        <dbReference type="EC" id="2.4.2.18"/>
    </reaction>
</comment>
<comment type="caution">
    <text evidence="8">Lacks conserved residue(s) required for the propagation of feature annotation.</text>
</comment>
<dbReference type="EC" id="2.4.2.18" evidence="2 8"/>
<dbReference type="Gene3D" id="1.20.970.10">
    <property type="entry name" value="Transferase, Pyrimidine Nucleoside Phosphorylase, Chain C"/>
    <property type="match status" value="1"/>
</dbReference>
<feature type="binding site" evidence="8">
    <location>
        <position position="105"/>
    </location>
    <ligand>
        <name>5-phospho-alpha-D-ribose 1-diphosphate</name>
        <dbReference type="ChEBI" id="CHEBI:58017"/>
    </ligand>
</feature>
<feature type="binding site" evidence="8">
    <location>
        <begin position="100"/>
        <end position="101"/>
    </location>
    <ligand>
        <name>5-phospho-alpha-D-ribose 1-diphosphate</name>
        <dbReference type="ChEBI" id="CHEBI:58017"/>
    </ligand>
</feature>
<dbReference type="AlphaFoldDB" id="A0A1H2URL9"/>
<dbReference type="InterPro" id="IPR036320">
    <property type="entry name" value="Glycosyl_Trfase_fam3_N_dom_sf"/>
</dbReference>
<dbReference type="SUPFAM" id="SSF52418">
    <property type="entry name" value="Nucleoside phosphorylase/phosphoribosyltransferase catalytic domain"/>
    <property type="match status" value="1"/>
</dbReference>
<feature type="binding site" evidence="8">
    <location>
        <position position="242"/>
    </location>
    <ligand>
        <name>Mg(2+)</name>
        <dbReference type="ChEBI" id="CHEBI:18420"/>
        <label>2</label>
    </ligand>
</feature>
<evidence type="ECO:0000256" key="5">
    <source>
        <dbReference type="ARBA" id="ARBA00022679"/>
    </source>
</evidence>
<evidence type="ECO:0000256" key="3">
    <source>
        <dbReference type="ARBA" id="ARBA00022605"/>
    </source>
</evidence>
<feature type="binding site" evidence="8">
    <location>
        <position position="183"/>
    </location>
    <ligand>
        <name>anthranilate</name>
        <dbReference type="ChEBI" id="CHEBI:16567"/>
        <label>2</label>
    </ligand>
</feature>
<dbReference type="InterPro" id="IPR005940">
    <property type="entry name" value="Anthranilate_Pribosyl_Tfrase"/>
</dbReference>
<feature type="binding site" evidence="8">
    <location>
        <position position="109"/>
    </location>
    <ligand>
        <name>Mg(2+)</name>
        <dbReference type="ChEBI" id="CHEBI:18420"/>
        <label>1</label>
    </ligand>
</feature>
<feature type="binding site" evidence="8">
    <location>
        <position position="128"/>
    </location>
    <ligand>
        <name>anthranilate</name>
        <dbReference type="ChEBI" id="CHEBI:16567"/>
        <label>1</label>
    </ligand>
</feature>
<evidence type="ECO:0000313" key="12">
    <source>
        <dbReference type="Proteomes" id="UP000198669"/>
    </source>
</evidence>
<dbReference type="InterPro" id="IPR017459">
    <property type="entry name" value="Glycosyl_Trfase_fam3_N_dom"/>
</dbReference>
<dbReference type="RefSeq" id="WP_234970444.1">
    <property type="nucleotide sequence ID" value="NZ_CP017921.1"/>
</dbReference>
<comment type="subunit">
    <text evidence="8">Homodimer.</text>
</comment>
<feature type="binding site" evidence="8">
    <location>
        <position position="137"/>
    </location>
    <ligand>
        <name>5-phospho-alpha-D-ribose 1-diphosphate</name>
        <dbReference type="ChEBI" id="CHEBI:58017"/>
    </ligand>
</feature>
<feature type="domain" description="Glycosyl transferase family 3" evidence="9">
    <location>
        <begin position="91"/>
        <end position="340"/>
    </location>
</feature>
<dbReference type="Pfam" id="PF02885">
    <property type="entry name" value="Glycos_trans_3N"/>
    <property type="match status" value="1"/>
</dbReference>
<evidence type="ECO:0000313" key="11">
    <source>
        <dbReference type="EMBL" id="SDW58773.1"/>
    </source>
</evidence>
<dbReference type="SUPFAM" id="SSF47648">
    <property type="entry name" value="Nucleoside phosphorylase/phosphoribosyltransferase N-terminal domain"/>
    <property type="match status" value="1"/>
</dbReference>
<dbReference type="HAMAP" id="MF_00211">
    <property type="entry name" value="TrpD"/>
    <property type="match status" value="1"/>
</dbReference>
<dbReference type="PANTHER" id="PTHR43285">
    <property type="entry name" value="ANTHRANILATE PHOSPHORIBOSYLTRANSFERASE"/>
    <property type="match status" value="1"/>
</dbReference>
<dbReference type="EMBL" id="FNMU01000003">
    <property type="protein sequence ID" value="SDW58773.1"/>
    <property type="molecule type" value="Genomic_DNA"/>
</dbReference>
<dbReference type="GO" id="GO:0000162">
    <property type="term" value="P:L-tryptophan biosynthetic process"/>
    <property type="evidence" value="ECO:0007669"/>
    <property type="project" value="UniProtKB-UniRule"/>
</dbReference>
<keyword evidence="3 8" id="KW-0028">Amino-acid biosynthesis</keyword>
<evidence type="ECO:0000256" key="8">
    <source>
        <dbReference type="HAMAP-Rule" id="MF_00211"/>
    </source>
</evidence>
<dbReference type="FunFam" id="3.40.1030.10:FF:000002">
    <property type="entry name" value="Anthranilate phosphoribosyltransferase"/>
    <property type="match status" value="1"/>
</dbReference>
<feature type="binding site" evidence="8">
    <location>
        <begin position="125"/>
        <end position="133"/>
    </location>
    <ligand>
        <name>5-phospho-alpha-D-ribose 1-diphosphate</name>
        <dbReference type="ChEBI" id="CHEBI:58017"/>
    </ligand>
</feature>
<reference evidence="11 12" key="1">
    <citation type="submission" date="2016-10" db="EMBL/GenBank/DDBJ databases">
        <authorList>
            <person name="de Groot N.N."/>
        </authorList>
    </citation>
    <scope>NUCLEOTIDE SEQUENCE [LARGE SCALE GENOMIC DNA]</scope>
    <source>
        <strain evidence="11 12">Z-7982</strain>
    </source>
</reference>
<sequence length="371" mass="39737">MKYLYIIVQLSTLMFGDYMQRCLQKIVNGEDLTATEAKKTLKYILHEATDAQIGAFLGALSVKGERVEEISGFVEGMLDEAVIIKPAIAGPLVDIVGTGGDRHNTINISTSAAIIAAAAGVPIAKHGNRAVTSLSGSADVLESLGVDLNCSPAEVKKCMESVGIGFLFAPYFHPAMKRVAPIRKELGFRSIFNLLGPLSNPTLASRQVVGVYDKALCKPFAQVLRKLGKERVLVVHGDGMDEISTLSETYVAELKDGVITTYEIKPEDLGFKRVSAPDIVGGTPEENATDIRYILQGEKGPKRDIVVANAAAAIYVADKASSLNEAARIAEKVIDNGKALEKLEELAHFTNSRGSNATCNKGESLRNEVCG</sequence>
<comment type="cofactor">
    <cofactor evidence="8">
        <name>Mg(2+)</name>
        <dbReference type="ChEBI" id="CHEBI:18420"/>
    </cofactor>
    <text evidence="8">Binds 2 magnesium ions per monomer.</text>
</comment>
<organism evidence="11 12">
    <name type="scientific">Methanohalophilus halophilus</name>
    <dbReference type="NCBI Taxonomy" id="2177"/>
    <lineage>
        <taxon>Archaea</taxon>
        <taxon>Methanobacteriati</taxon>
        <taxon>Methanobacteriota</taxon>
        <taxon>Stenosarchaea group</taxon>
        <taxon>Methanomicrobia</taxon>
        <taxon>Methanosarcinales</taxon>
        <taxon>Methanosarcinaceae</taxon>
        <taxon>Methanohalophilus</taxon>
    </lineage>
</organism>
<feature type="binding site" evidence="8">
    <location>
        <position position="242"/>
    </location>
    <ligand>
        <name>Mg(2+)</name>
        <dbReference type="ChEBI" id="CHEBI:18420"/>
        <label>1</label>
    </ligand>
</feature>
<dbReference type="PANTHER" id="PTHR43285:SF2">
    <property type="entry name" value="ANTHRANILATE PHOSPHORIBOSYLTRANSFERASE"/>
    <property type="match status" value="1"/>
</dbReference>
<evidence type="ECO:0000256" key="2">
    <source>
        <dbReference type="ARBA" id="ARBA00011948"/>
    </source>
</evidence>
<proteinExistence type="inferred from homology"/>
<name>A0A1H2URL9_9EURY</name>
<keyword evidence="7 8" id="KW-0057">Aromatic amino acid biosynthesis</keyword>
<dbReference type="InterPro" id="IPR035902">
    <property type="entry name" value="Nuc_phospho_transferase"/>
</dbReference>
<dbReference type="GeneID" id="30583341"/>
<accession>A0A1H2URL9</accession>
<keyword evidence="6 8" id="KW-0822">Tryptophan biosynthesis</keyword>
<evidence type="ECO:0000256" key="7">
    <source>
        <dbReference type="ARBA" id="ARBA00023141"/>
    </source>
</evidence>
<feature type="domain" description="Glycosyl transferase family 3 N-terminal" evidence="10">
    <location>
        <begin position="21"/>
        <end position="80"/>
    </location>
</feature>
<keyword evidence="8" id="KW-0460">Magnesium</keyword>
<feature type="binding site" evidence="8">
    <location>
        <position position="97"/>
    </location>
    <ligand>
        <name>anthranilate</name>
        <dbReference type="ChEBI" id="CHEBI:16567"/>
        <label>1</label>
    </ligand>
</feature>
<evidence type="ECO:0000256" key="1">
    <source>
        <dbReference type="ARBA" id="ARBA00004907"/>
    </source>
</evidence>
<keyword evidence="5 8" id="KW-0808">Transferase</keyword>
<comment type="similarity">
    <text evidence="8">Belongs to the anthranilate phosphoribosyltransferase family.</text>
</comment>
<dbReference type="UniPathway" id="UPA00035">
    <property type="reaction ID" value="UER00041"/>
</dbReference>
<dbReference type="GO" id="GO:0000287">
    <property type="term" value="F:magnesium ion binding"/>
    <property type="evidence" value="ECO:0007669"/>
    <property type="project" value="UniProtKB-UniRule"/>
</dbReference>
<feature type="binding site" evidence="8">
    <location>
        <position position="241"/>
    </location>
    <ligand>
        <name>Mg(2+)</name>
        <dbReference type="ChEBI" id="CHEBI:18420"/>
        <label>2</label>
    </ligand>
</feature>
<feature type="binding site" evidence="8">
    <location>
        <begin position="107"/>
        <end position="110"/>
    </location>
    <ligand>
        <name>5-phospho-alpha-D-ribose 1-diphosphate</name>
        <dbReference type="ChEBI" id="CHEBI:58017"/>
    </ligand>
</feature>
<dbReference type="NCBIfam" id="TIGR01245">
    <property type="entry name" value="trpD"/>
    <property type="match status" value="1"/>
</dbReference>
<dbReference type="Pfam" id="PF00591">
    <property type="entry name" value="Glycos_transf_3"/>
    <property type="match status" value="1"/>
</dbReference>
<dbReference type="Gene3D" id="3.40.1030.10">
    <property type="entry name" value="Nucleoside phosphorylase/phosphoribosyltransferase catalytic domain"/>
    <property type="match status" value="1"/>
</dbReference>
<protein>
    <recommendedName>
        <fullName evidence="2 8">Anthranilate phosphoribosyltransferase</fullName>
        <ecNumber evidence="2 8">2.4.2.18</ecNumber>
    </recommendedName>
</protein>
<gene>
    <name evidence="8" type="primary">trpD</name>
    <name evidence="11" type="ORF">SAMN04515625_1270</name>
</gene>